<dbReference type="Proteomes" id="UP000199555">
    <property type="component" value="Unassembled WGS sequence"/>
</dbReference>
<dbReference type="STRING" id="525640.SAMN04487971_109148"/>
<evidence type="ECO:0000256" key="1">
    <source>
        <dbReference type="SAM" id="MobiDB-lite"/>
    </source>
</evidence>
<dbReference type="EMBL" id="FNGE01000009">
    <property type="protein sequence ID" value="SDL37274.1"/>
    <property type="molecule type" value="Genomic_DNA"/>
</dbReference>
<feature type="region of interest" description="Disordered" evidence="1">
    <location>
        <begin position="1"/>
        <end position="32"/>
    </location>
</feature>
<organism evidence="2 3">
    <name type="scientific">Paracoccus chinensis</name>
    <dbReference type="NCBI Taxonomy" id="525640"/>
    <lineage>
        <taxon>Bacteria</taxon>
        <taxon>Pseudomonadati</taxon>
        <taxon>Pseudomonadota</taxon>
        <taxon>Alphaproteobacteria</taxon>
        <taxon>Rhodobacterales</taxon>
        <taxon>Paracoccaceae</taxon>
        <taxon>Paracoccus</taxon>
    </lineage>
</organism>
<protein>
    <submittedName>
        <fullName evidence="2">Uncharacterized protein</fullName>
    </submittedName>
</protein>
<gene>
    <name evidence="2" type="ORF">SAMN04487971_109148</name>
</gene>
<feature type="compositionally biased region" description="Basic and acidic residues" evidence="1">
    <location>
        <begin position="16"/>
        <end position="31"/>
    </location>
</feature>
<reference evidence="3" key="1">
    <citation type="submission" date="2016-10" db="EMBL/GenBank/DDBJ databases">
        <authorList>
            <person name="Varghese N."/>
            <person name="Submissions S."/>
        </authorList>
    </citation>
    <scope>NUCLEOTIDE SEQUENCE [LARGE SCALE GENOMIC DNA]</scope>
    <source>
        <strain evidence="3">CGMCC 1.7655</strain>
    </source>
</reference>
<accession>A0A1G9JJK6</accession>
<keyword evidence="3" id="KW-1185">Reference proteome</keyword>
<evidence type="ECO:0000313" key="2">
    <source>
        <dbReference type="EMBL" id="SDL37274.1"/>
    </source>
</evidence>
<sequence length="99" mass="11099">MDSHPRPLSPSRLHNRRENHVSNILEDERPPTHQYMAEDVTLGLHSGESGTFVTFRFKAGGAEPEFICEIPSQDHEGLLAIQALLERLLQTMGQSTPSH</sequence>
<dbReference type="AlphaFoldDB" id="A0A1G9JJK6"/>
<name>A0A1G9JJK6_9RHOB</name>
<proteinExistence type="predicted"/>
<evidence type="ECO:0000313" key="3">
    <source>
        <dbReference type="Proteomes" id="UP000199555"/>
    </source>
</evidence>